<evidence type="ECO:0000313" key="1">
    <source>
        <dbReference type="EMBL" id="KAK7998668.1"/>
    </source>
</evidence>
<reference evidence="1 2" key="1">
    <citation type="submission" date="2023-01" db="EMBL/GenBank/DDBJ databases">
        <title>Analysis of 21 Apiospora genomes using comparative genomics revels a genus with tremendous synthesis potential of carbohydrate active enzymes and secondary metabolites.</title>
        <authorList>
            <person name="Sorensen T."/>
        </authorList>
    </citation>
    <scope>NUCLEOTIDE SEQUENCE [LARGE SCALE GENOMIC DNA]</scope>
    <source>
        <strain evidence="1 2">CBS 20057</strain>
    </source>
</reference>
<proteinExistence type="predicted"/>
<organism evidence="1 2">
    <name type="scientific">Apiospora marii</name>
    <dbReference type="NCBI Taxonomy" id="335849"/>
    <lineage>
        <taxon>Eukaryota</taxon>
        <taxon>Fungi</taxon>
        <taxon>Dikarya</taxon>
        <taxon>Ascomycota</taxon>
        <taxon>Pezizomycotina</taxon>
        <taxon>Sordariomycetes</taxon>
        <taxon>Xylariomycetidae</taxon>
        <taxon>Amphisphaeriales</taxon>
        <taxon>Apiosporaceae</taxon>
        <taxon>Apiospora</taxon>
    </lineage>
</organism>
<accession>A0ABR1R398</accession>
<evidence type="ECO:0000313" key="2">
    <source>
        <dbReference type="Proteomes" id="UP001396898"/>
    </source>
</evidence>
<dbReference type="InterPro" id="IPR036396">
    <property type="entry name" value="Cyt_P450_sf"/>
</dbReference>
<sequence>MAFNEQDNRFVDFIRVLHARAPNLTASQILERCRINFGRHPPMQDHCEVAEKEVRQLDYFQRAIAGEFFGFTMSDHETTATAPAWGMKYLTDQPELQETLRAALRKALPDAVAQQRLPTYQEFLRASVP</sequence>
<keyword evidence="2" id="KW-1185">Reference proteome</keyword>
<name>A0ABR1R398_9PEZI</name>
<dbReference type="SUPFAM" id="SSF48264">
    <property type="entry name" value="Cytochrome P450"/>
    <property type="match status" value="1"/>
</dbReference>
<protein>
    <submittedName>
        <fullName evidence="1">Uncharacterized protein</fullName>
    </submittedName>
</protein>
<comment type="caution">
    <text evidence="1">The sequence shown here is derived from an EMBL/GenBank/DDBJ whole genome shotgun (WGS) entry which is preliminary data.</text>
</comment>
<gene>
    <name evidence="1" type="ORF">PG991_015147</name>
</gene>
<dbReference type="Gene3D" id="1.10.630.10">
    <property type="entry name" value="Cytochrome P450"/>
    <property type="match status" value="1"/>
</dbReference>
<dbReference type="EMBL" id="JAQQWI010000021">
    <property type="protein sequence ID" value="KAK7998668.1"/>
    <property type="molecule type" value="Genomic_DNA"/>
</dbReference>
<dbReference type="Proteomes" id="UP001396898">
    <property type="component" value="Unassembled WGS sequence"/>
</dbReference>